<proteinExistence type="predicted"/>
<keyword evidence="2" id="KW-1185">Reference proteome</keyword>
<protein>
    <submittedName>
        <fullName evidence="1">Uncharacterized protein</fullName>
    </submittedName>
</protein>
<sequence length="73" mass="8572">MKVDSTKAYNELKELLVKNKHLYKDSENNIKKLETVLNSLNKIIGPDDASYLEQFKAFHESYYAWAQDTIEFV</sequence>
<gene>
    <name evidence="1" type="ORF">CJF60_00510</name>
</gene>
<accession>A0ABX4H5I5</accession>
<reference evidence="1" key="1">
    <citation type="submission" date="2017-08" db="EMBL/GenBank/DDBJ databases">
        <authorList>
            <person name="Alvarez-Ponce D."/>
            <person name="Weitzman C.L."/>
            <person name="Tillett R.L."/>
            <person name="Sandmeier F.C."/>
            <person name="Tracy C.R."/>
        </authorList>
    </citation>
    <scope>NUCLEOTIDE SEQUENCE [LARGE SCALE GENOMIC DNA]</scope>
    <source>
        <strain evidence="1">PS6</strain>
    </source>
</reference>
<organism evidence="1 2">
    <name type="scientific">Mycoplasmopsis agassizii</name>
    <dbReference type="NCBI Taxonomy" id="33922"/>
    <lineage>
        <taxon>Bacteria</taxon>
        <taxon>Bacillati</taxon>
        <taxon>Mycoplasmatota</taxon>
        <taxon>Mycoplasmoidales</taxon>
        <taxon>Metamycoplasmataceae</taxon>
        <taxon>Mycoplasmopsis</taxon>
    </lineage>
</organism>
<comment type="caution">
    <text evidence="1">The sequence shown here is derived from an EMBL/GenBank/DDBJ whole genome shotgun (WGS) entry which is preliminary data.</text>
</comment>
<dbReference type="Proteomes" id="UP000217033">
    <property type="component" value="Unassembled WGS sequence"/>
</dbReference>
<dbReference type="EMBL" id="NQMN01000001">
    <property type="protein sequence ID" value="PAF55154.1"/>
    <property type="molecule type" value="Genomic_DNA"/>
</dbReference>
<dbReference type="RefSeq" id="WP_084232106.1">
    <property type="nucleotide sequence ID" value="NZ_CP166874.1"/>
</dbReference>
<evidence type="ECO:0000313" key="2">
    <source>
        <dbReference type="Proteomes" id="UP000217033"/>
    </source>
</evidence>
<name>A0ABX4H5I5_9BACT</name>
<evidence type="ECO:0000313" key="1">
    <source>
        <dbReference type="EMBL" id="PAF55154.1"/>
    </source>
</evidence>